<dbReference type="Proteomes" id="UP000619260">
    <property type="component" value="Unassembled WGS sequence"/>
</dbReference>
<evidence type="ECO:0000256" key="1">
    <source>
        <dbReference type="SAM" id="Phobius"/>
    </source>
</evidence>
<sequence>MTRVGGAVRPKAASLSAGRRRRRGLGRVVGPAGRRSFRWRAVAAVPLRYPVTAGVLCGSGLAVGAWWQGGPVAAALTAAYGTLGVILAVRRQRSAARLRSEARALDAVSDLAADLRAGAGHEAALASCGPAVAESAAAAGMVRAAWLVSERTGAPLADVLDRVDVQLRQAHRRTVEARAHSAGSRATTMLLTVMPAVGIAIGYGMGADPLHTLFRTGLGAVCVGVACAFHLAGLGLTLRLSTVDTS</sequence>
<keyword evidence="3" id="KW-1185">Reference proteome</keyword>
<evidence type="ECO:0000313" key="2">
    <source>
        <dbReference type="EMBL" id="GIJ47381.1"/>
    </source>
</evidence>
<evidence type="ECO:0008006" key="4">
    <source>
        <dbReference type="Google" id="ProtNLM"/>
    </source>
</evidence>
<keyword evidence="1" id="KW-0472">Membrane</keyword>
<dbReference type="AlphaFoldDB" id="A0A8J4DRS2"/>
<dbReference type="EMBL" id="BOPF01000014">
    <property type="protein sequence ID" value="GIJ47381.1"/>
    <property type="molecule type" value="Genomic_DNA"/>
</dbReference>
<dbReference type="PANTHER" id="PTHR35007:SF4">
    <property type="entry name" value="CONSERVED TRANSMEMBRANE PROTEIN-RELATED"/>
    <property type="match status" value="1"/>
</dbReference>
<feature type="transmembrane region" description="Helical" evidence="1">
    <location>
        <begin position="72"/>
        <end position="89"/>
    </location>
</feature>
<evidence type="ECO:0000313" key="3">
    <source>
        <dbReference type="Proteomes" id="UP000619260"/>
    </source>
</evidence>
<feature type="transmembrane region" description="Helical" evidence="1">
    <location>
        <begin position="47"/>
        <end position="66"/>
    </location>
</feature>
<proteinExistence type="predicted"/>
<dbReference type="PANTHER" id="PTHR35007">
    <property type="entry name" value="INTEGRAL MEMBRANE PROTEIN-RELATED"/>
    <property type="match status" value="1"/>
</dbReference>
<feature type="transmembrane region" description="Helical" evidence="1">
    <location>
        <begin position="188"/>
        <end position="206"/>
    </location>
</feature>
<feature type="transmembrane region" description="Helical" evidence="1">
    <location>
        <begin position="218"/>
        <end position="238"/>
    </location>
</feature>
<keyword evidence="1" id="KW-1133">Transmembrane helix</keyword>
<comment type="caution">
    <text evidence="2">The sequence shown here is derived from an EMBL/GenBank/DDBJ whole genome shotgun (WGS) entry which is preliminary data.</text>
</comment>
<name>A0A8J4DRS2_9ACTN</name>
<protein>
    <recommendedName>
        <fullName evidence="4">Type II secretion system protein GspF domain-containing protein</fullName>
    </recommendedName>
</protein>
<accession>A0A8J4DRS2</accession>
<reference evidence="2" key="1">
    <citation type="submission" date="2021-01" db="EMBL/GenBank/DDBJ databases">
        <title>Whole genome shotgun sequence of Virgisporangium aliadipatigenens NBRC 105644.</title>
        <authorList>
            <person name="Komaki H."/>
            <person name="Tamura T."/>
        </authorList>
    </citation>
    <scope>NUCLEOTIDE SEQUENCE</scope>
    <source>
        <strain evidence="2">NBRC 105644</strain>
    </source>
</reference>
<keyword evidence="1" id="KW-0812">Transmembrane</keyword>
<organism evidence="2 3">
    <name type="scientific">Virgisporangium aliadipatigenens</name>
    <dbReference type="NCBI Taxonomy" id="741659"/>
    <lineage>
        <taxon>Bacteria</taxon>
        <taxon>Bacillati</taxon>
        <taxon>Actinomycetota</taxon>
        <taxon>Actinomycetes</taxon>
        <taxon>Micromonosporales</taxon>
        <taxon>Micromonosporaceae</taxon>
        <taxon>Virgisporangium</taxon>
    </lineage>
</organism>
<gene>
    <name evidence="2" type="ORF">Val02_42670</name>
</gene>